<evidence type="ECO:0000313" key="8">
    <source>
        <dbReference type="EMBL" id="KAG8535734.1"/>
    </source>
</evidence>
<dbReference type="Pfam" id="PF08285">
    <property type="entry name" value="DPM3"/>
    <property type="match status" value="1"/>
</dbReference>
<dbReference type="GO" id="GO:0005789">
    <property type="term" value="C:endoplasmic reticulum membrane"/>
    <property type="evidence" value="ECO:0007669"/>
    <property type="project" value="UniProtKB-SubCell"/>
</dbReference>
<evidence type="ECO:0000256" key="3">
    <source>
        <dbReference type="ARBA" id="ARBA00022692"/>
    </source>
</evidence>
<comment type="subcellular location">
    <subcellularLocation>
        <location evidence="1 7">Endoplasmic reticulum membrane</location>
        <topology evidence="1 7">Multi-pass membrane protein</topology>
    </subcellularLocation>
</comment>
<keyword evidence="9" id="KW-1185">Reference proteome</keyword>
<feature type="transmembrane region" description="Helical" evidence="7">
    <location>
        <begin position="7"/>
        <end position="29"/>
    </location>
</feature>
<comment type="subunit">
    <text evidence="7">Component of the dolichol-phosphate mannose (DPM) synthase complex.</text>
</comment>
<feature type="transmembrane region" description="Helical" evidence="7">
    <location>
        <begin position="41"/>
        <end position="62"/>
    </location>
</feature>
<dbReference type="Proteomes" id="UP000824782">
    <property type="component" value="Unassembled WGS sequence"/>
</dbReference>
<keyword evidence="3 7" id="KW-0812">Transmembrane</keyword>
<keyword evidence="6 7" id="KW-0472">Membrane</keyword>
<proteinExistence type="inferred from homology"/>
<accession>A0AAV6YDW8</accession>
<keyword evidence="4 7" id="KW-0256">Endoplasmic reticulum</keyword>
<comment type="function">
    <text evidence="7">Stabilizer subunit of the dolichol-phosphate mannose (DPM) synthase complex; tethers catalytic subunit to the ER.</text>
</comment>
<dbReference type="AlphaFoldDB" id="A0AAV6YDW8"/>
<organism evidence="8 9">
    <name type="scientific">Engystomops pustulosus</name>
    <name type="common">Tungara frog</name>
    <name type="synonym">Physalaemus pustulosus</name>
    <dbReference type="NCBI Taxonomy" id="76066"/>
    <lineage>
        <taxon>Eukaryota</taxon>
        <taxon>Metazoa</taxon>
        <taxon>Chordata</taxon>
        <taxon>Craniata</taxon>
        <taxon>Vertebrata</taxon>
        <taxon>Euteleostomi</taxon>
        <taxon>Amphibia</taxon>
        <taxon>Batrachia</taxon>
        <taxon>Anura</taxon>
        <taxon>Neobatrachia</taxon>
        <taxon>Hyloidea</taxon>
        <taxon>Leptodactylidae</taxon>
        <taxon>Leiuperinae</taxon>
        <taxon>Engystomops</taxon>
    </lineage>
</organism>
<gene>
    <name evidence="8" type="ORF">GDO81_027868</name>
</gene>
<evidence type="ECO:0000256" key="5">
    <source>
        <dbReference type="ARBA" id="ARBA00022989"/>
    </source>
</evidence>
<comment type="caution">
    <text evidence="8">The sequence shown here is derived from an EMBL/GenBank/DDBJ whole genome shotgun (WGS) entry which is preliminary data.</text>
</comment>
<evidence type="ECO:0000256" key="2">
    <source>
        <dbReference type="ARBA" id="ARBA00010430"/>
    </source>
</evidence>
<dbReference type="GO" id="GO:0033185">
    <property type="term" value="C:dolichol-phosphate-mannose synthase complex"/>
    <property type="evidence" value="ECO:0007669"/>
    <property type="project" value="TreeGrafter"/>
</dbReference>
<comment type="pathway">
    <text evidence="7">Protein modification; protein glycosylation.</text>
</comment>
<dbReference type="EMBL" id="WNYA01058500">
    <property type="protein sequence ID" value="KAG8535734.1"/>
    <property type="molecule type" value="Genomic_DNA"/>
</dbReference>
<comment type="similarity">
    <text evidence="2 7">Belongs to the DPM3 family.</text>
</comment>
<dbReference type="GO" id="GO:0006506">
    <property type="term" value="P:GPI anchor biosynthetic process"/>
    <property type="evidence" value="ECO:0007669"/>
    <property type="project" value="TreeGrafter"/>
</dbReference>
<evidence type="ECO:0000256" key="1">
    <source>
        <dbReference type="ARBA" id="ARBA00004477"/>
    </source>
</evidence>
<evidence type="ECO:0000256" key="7">
    <source>
        <dbReference type="RuleBase" id="RU365085"/>
    </source>
</evidence>
<sequence length="92" mass="10349">MTKLAEWLLGLTLLGGVWVTLTFNLLGLALPRACWEVVWPLPVYLLVVFGCYSLATVGYRVATFNDCEDAARELQAQITEAKCDLKRRGLRF</sequence>
<reference evidence="8" key="1">
    <citation type="thesis" date="2020" institute="ProQuest LLC" country="789 East Eisenhower Parkway, Ann Arbor, MI, USA">
        <title>Comparative Genomics and Chromosome Evolution.</title>
        <authorList>
            <person name="Mudd A.B."/>
        </authorList>
    </citation>
    <scope>NUCLEOTIDE SEQUENCE</scope>
    <source>
        <strain evidence="8">237g6f4</strain>
        <tissue evidence="8">Blood</tissue>
    </source>
</reference>
<protein>
    <recommendedName>
        <fullName evidence="7">Dolichol-phosphate mannosyltransferase subunit 3</fullName>
    </recommendedName>
</protein>
<dbReference type="PANTHER" id="PTHR16433:SF0">
    <property type="entry name" value="DOLICHOL-PHOSPHATE MANNOSYLTRANSFERASE SUBUNIT 3"/>
    <property type="match status" value="1"/>
</dbReference>
<dbReference type="InterPro" id="IPR013174">
    <property type="entry name" value="DPM3"/>
</dbReference>
<evidence type="ECO:0000313" key="9">
    <source>
        <dbReference type="Proteomes" id="UP000824782"/>
    </source>
</evidence>
<dbReference type="PANTHER" id="PTHR16433">
    <property type="entry name" value="DOLICHOL-PHOSPHATE MANNOSYLTRANSFERASE SUBUNIT 3"/>
    <property type="match status" value="1"/>
</dbReference>
<evidence type="ECO:0000256" key="4">
    <source>
        <dbReference type="ARBA" id="ARBA00022824"/>
    </source>
</evidence>
<keyword evidence="5 7" id="KW-1133">Transmembrane helix</keyword>
<evidence type="ECO:0000256" key="6">
    <source>
        <dbReference type="ARBA" id="ARBA00023136"/>
    </source>
</evidence>
<name>A0AAV6YDW8_ENGPU</name>